<comment type="caution">
    <text evidence="1">The sequence shown here is derived from an EMBL/GenBank/DDBJ whole genome shotgun (WGS) entry which is preliminary data.</text>
</comment>
<dbReference type="RefSeq" id="WP_220620623.1">
    <property type="nucleotide sequence ID" value="NZ_RKLR01000019.1"/>
</dbReference>
<evidence type="ECO:0000313" key="1">
    <source>
        <dbReference type="EMBL" id="MBX0325762.1"/>
    </source>
</evidence>
<evidence type="ECO:0000313" key="2">
    <source>
        <dbReference type="Proteomes" id="UP001430377"/>
    </source>
</evidence>
<reference evidence="1 2" key="1">
    <citation type="submission" date="2021-06" db="EMBL/GenBank/DDBJ databases">
        <title>Halomicroarcula sp. a new haloarchaeum isolated from saline soil.</title>
        <authorList>
            <person name="Duran-Viseras A."/>
            <person name="Sanchez-Porro C."/>
            <person name="Ventosa A."/>
        </authorList>
    </citation>
    <scope>NUCLEOTIDE SEQUENCE [LARGE SCALE GENOMIC DNA]</scope>
    <source>
        <strain evidence="1 2">F13</strain>
    </source>
</reference>
<name>A0AAW4PZY2_9EURY</name>
<organism evidence="1 2">
    <name type="scientific">Haloarcula rubra</name>
    <dbReference type="NCBI Taxonomy" id="2487747"/>
    <lineage>
        <taxon>Archaea</taxon>
        <taxon>Methanobacteriati</taxon>
        <taxon>Methanobacteriota</taxon>
        <taxon>Stenosarchaea group</taxon>
        <taxon>Halobacteria</taxon>
        <taxon>Halobacteriales</taxon>
        <taxon>Haloarculaceae</taxon>
        <taxon>Haloarcula</taxon>
    </lineage>
</organism>
<dbReference type="AlphaFoldDB" id="A0AAW4PZY2"/>
<gene>
    <name evidence="1" type="ORF">EGH21_22350</name>
</gene>
<dbReference type="Proteomes" id="UP001430377">
    <property type="component" value="Unassembled WGS sequence"/>
</dbReference>
<protein>
    <submittedName>
        <fullName evidence="1">Uncharacterized protein</fullName>
    </submittedName>
</protein>
<keyword evidence="2" id="KW-1185">Reference proteome</keyword>
<dbReference type="EMBL" id="RKLR01000019">
    <property type="protein sequence ID" value="MBX0325762.1"/>
    <property type="molecule type" value="Genomic_DNA"/>
</dbReference>
<accession>A0AAW4PZY2</accession>
<proteinExistence type="predicted"/>
<sequence>MPSEQSTGEGNHVNIGVDVEILSLDTLQREYQELTERRFSSTLGEQERQRRATVWHELCGRMDVQQPGCPECGARSWGFTDHTECTECSHAPTDRELLTDIQRSWEQIIHGGVADAE</sequence>